<evidence type="ECO:0000256" key="5">
    <source>
        <dbReference type="SAM" id="SignalP"/>
    </source>
</evidence>
<evidence type="ECO:0000256" key="2">
    <source>
        <dbReference type="ARBA" id="ARBA00022630"/>
    </source>
</evidence>
<comment type="caution">
    <text evidence="7">The sequence shown here is derived from an EMBL/GenBank/DDBJ whole genome shotgun (WGS) entry which is preliminary data.</text>
</comment>
<dbReference type="GeneID" id="70241666"/>
<evidence type="ECO:0000313" key="7">
    <source>
        <dbReference type="EMBL" id="KAH8696493.1"/>
    </source>
</evidence>
<accession>A0AAD4KN89</accession>
<keyword evidence="2" id="KW-0285">Flavoprotein</keyword>
<protein>
    <submittedName>
        <fullName evidence="7">6-hydroxy-D-nicotine oxidase</fullName>
    </submittedName>
</protein>
<dbReference type="PROSITE" id="PS51387">
    <property type="entry name" value="FAD_PCMH"/>
    <property type="match status" value="1"/>
</dbReference>
<dbReference type="Proteomes" id="UP001201262">
    <property type="component" value="Unassembled WGS sequence"/>
</dbReference>
<dbReference type="InterPro" id="IPR050416">
    <property type="entry name" value="FAD-linked_Oxidoreductase"/>
</dbReference>
<sequence>MKRQTLFYLFFAWEIVIAQAVNASQAINAFINELNLPADSAKGIQTKLFRNVRVIEPVLSGQSIASSEVVKLACDIAQIVLGFSAVNTTPVNQTETDGTWSEVCWETPTCAILPNSDQQVSLAMKIINFFQTKFAVRSGGHSPNPGWSSVGQPGILIDLQLLHEIVVSSDASMVSLGPGNRWGDVYSALAPYQVSVIGGRINDVGVGGLIIGGGYFHLSGEYGLAADNVKNFHLVLANGAIVDANANQNSDLFWALKGGGPNFGIVTRFDMYTIPVYNTWFKVLVYTPNQAPDVLDAFAQWQENGASDSKSTVAMVISLDSIEVGLLYSEHASQPAAFAPFYDLTPAKVAIPGTNGTILEVVELFGNTGSTAAERHDYRSASSKVNAELYKDVYSFWLEQANSIYNQTGANQTFVLQPVPISLVDFGNSRGGNALGLPRENMQWWTTLIDWVDAADDDLVRGVSIATTAQWQSLSEAQGASVNFTYMNDASRDQNPLSSYGLSNVAQLKKIAAKYDPSKVFQRLQNGGFLLSNA</sequence>
<dbReference type="InterPro" id="IPR016169">
    <property type="entry name" value="FAD-bd_PCMH_sub2"/>
</dbReference>
<keyword evidence="4" id="KW-0560">Oxidoreductase</keyword>
<feature type="signal peptide" evidence="5">
    <location>
        <begin position="1"/>
        <end position="20"/>
    </location>
</feature>
<organism evidence="7 8">
    <name type="scientific">Talaromyces proteolyticus</name>
    <dbReference type="NCBI Taxonomy" id="1131652"/>
    <lineage>
        <taxon>Eukaryota</taxon>
        <taxon>Fungi</taxon>
        <taxon>Dikarya</taxon>
        <taxon>Ascomycota</taxon>
        <taxon>Pezizomycotina</taxon>
        <taxon>Eurotiomycetes</taxon>
        <taxon>Eurotiomycetidae</taxon>
        <taxon>Eurotiales</taxon>
        <taxon>Trichocomaceae</taxon>
        <taxon>Talaromyces</taxon>
        <taxon>Talaromyces sect. Bacilispori</taxon>
    </lineage>
</organism>
<gene>
    <name evidence="7" type="ORF">BGW36DRAFT_297809</name>
</gene>
<evidence type="ECO:0000256" key="1">
    <source>
        <dbReference type="ARBA" id="ARBA00005466"/>
    </source>
</evidence>
<name>A0AAD4KN89_9EURO</name>
<dbReference type="InterPro" id="IPR036318">
    <property type="entry name" value="FAD-bd_PCMH-like_sf"/>
</dbReference>
<reference evidence="7" key="1">
    <citation type="submission" date="2021-12" db="EMBL/GenBank/DDBJ databases">
        <title>Convergent genome expansion in fungi linked to evolution of root-endophyte symbiosis.</title>
        <authorList>
            <consortium name="DOE Joint Genome Institute"/>
            <person name="Ke Y.-H."/>
            <person name="Bonito G."/>
            <person name="Liao H.-L."/>
            <person name="Looney B."/>
            <person name="Rojas-Flechas A."/>
            <person name="Nash J."/>
            <person name="Hameed K."/>
            <person name="Schadt C."/>
            <person name="Martin F."/>
            <person name="Crous P.W."/>
            <person name="Miettinen O."/>
            <person name="Magnuson J.K."/>
            <person name="Labbe J."/>
            <person name="Jacobson D."/>
            <person name="Doktycz M.J."/>
            <person name="Veneault-Fourrey C."/>
            <person name="Kuo A."/>
            <person name="Mondo S."/>
            <person name="Calhoun S."/>
            <person name="Riley R."/>
            <person name="Ohm R."/>
            <person name="LaButti K."/>
            <person name="Andreopoulos B."/>
            <person name="Pangilinan J."/>
            <person name="Nolan M."/>
            <person name="Tritt A."/>
            <person name="Clum A."/>
            <person name="Lipzen A."/>
            <person name="Daum C."/>
            <person name="Barry K."/>
            <person name="Grigoriev I.V."/>
            <person name="Vilgalys R."/>
        </authorList>
    </citation>
    <scope>NUCLEOTIDE SEQUENCE</scope>
    <source>
        <strain evidence="7">PMI_201</strain>
    </source>
</reference>
<dbReference type="InterPro" id="IPR016166">
    <property type="entry name" value="FAD-bd_PCMH"/>
</dbReference>
<proteinExistence type="inferred from homology"/>
<evidence type="ECO:0000256" key="4">
    <source>
        <dbReference type="ARBA" id="ARBA00023002"/>
    </source>
</evidence>
<dbReference type="Gene3D" id="3.30.465.10">
    <property type="match status" value="1"/>
</dbReference>
<dbReference type="GO" id="GO:0071949">
    <property type="term" value="F:FAD binding"/>
    <property type="evidence" value="ECO:0007669"/>
    <property type="project" value="InterPro"/>
</dbReference>
<dbReference type="SUPFAM" id="SSF56176">
    <property type="entry name" value="FAD-binding/transporter-associated domain-like"/>
    <property type="match status" value="1"/>
</dbReference>
<comment type="similarity">
    <text evidence="1">Belongs to the oxygen-dependent FAD-linked oxidoreductase family.</text>
</comment>
<dbReference type="Pfam" id="PF01565">
    <property type="entry name" value="FAD_binding_4"/>
    <property type="match status" value="1"/>
</dbReference>
<dbReference type="AlphaFoldDB" id="A0AAD4KN89"/>
<keyword evidence="3" id="KW-0274">FAD</keyword>
<dbReference type="InterPro" id="IPR006094">
    <property type="entry name" value="Oxid_FAD_bind_N"/>
</dbReference>
<evidence type="ECO:0000259" key="6">
    <source>
        <dbReference type="PROSITE" id="PS51387"/>
    </source>
</evidence>
<feature type="chain" id="PRO_5042215514" evidence="5">
    <location>
        <begin position="21"/>
        <end position="534"/>
    </location>
</feature>
<evidence type="ECO:0000256" key="3">
    <source>
        <dbReference type="ARBA" id="ARBA00022827"/>
    </source>
</evidence>
<dbReference type="PANTHER" id="PTHR42973:SF54">
    <property type="entry name" value="FAD-BINDING PCMH-TYPE DOMAIN-CONTAINING PROTEIN"/>
    <property type="match status" value="1"/>
</dbReference>
<feature type="domain" description="FAD-binding PCMH-type" evidence="6">
    <location>
        <begin position="104"/>
        <end position="276"/>
    </location>
</feature>
<keyword evidence="5" id="KW-0732">Signal</keyword>
<dbReference type="PANTHER" id="PTHR42973">
    <property type="entry name" value="BINDING OXIDOREDUCTASE, PUTATIVE (AFU_ORTHOLOGUE AFUA_1G17690)-RELATED"/>
    <property type="match status" value="1"/>
</dbReference>
<keyword evidence="8" id="KW-1185">Reference proteome</keyword>
<evidence type="ECO:0000313" key="8">
    <source>
        <dbReference type="Proteomes" id="UP001201262"/>
    </source>
</evidence>
<dbReference type="RefSeq" id="XP_046071429.1">
    <property type="nucleotide sequence ID" value="XM_046211379.1"/>
</dbReference>
<dbReference type="Gene3D" id="3.40.462.20">
    <property type="match status" value="1"/>
</dbReference>
<dbReference type="GO" id="GO:0016491">
    <property type="term" value="F:oxidoreductase activity"/>
    <property type="evidence" value="ECO:0007669"/>
    <property type="project" value="UniProtKB-KW"/>
</dbReference>
<dbReference type="EMBL" id="JAJTJA010000007">
    <property type="protein sequence ID" value="KAH8696493.1"/>
    <property type="molecule type" value="Genomic_DNA"/>
</dbReference>